<name>A0A830GSV8_9EURY</name>
<keyword evidence="2" id="KW-1185">Reference proteome</keyword>
<protein>
    <submittedName>
        <fullName evidence="1">Uncharacterized protein</fullName>
    </submittedName>
</protein>
<sequence>MSKARLREFARTKWGDEWFLKTIEDADGDEQYCVHHTETLVSDGIVIRDIAVLEDDAVTVTRRLVDTTEFIAEIDTDGT</sequence>
<dbReference type="RefSeq" id="WP_189002039.1">
    <property type="nucleotide sequence ID" value="NZ_BMOU01000008.1"/>
</dbReference>
<organism evidence="1 2">
    <name type="scientific">Haloarcula pellucida</name>
    <dbReference type="NCBI Taxonomy" id="1427151"/>
    <lineage>
        <taxon>Archaea</taxon>
        <taxon>Methanobacteriati</taxon>
        <taxon>Methanobacteriota</taxon>
        <taxon>Stenosarchaea group</taxon>
        <taxon>Halobacteria</taxon>
        <taxon>Halobacteriales</taxon>
        <taxon>Haloarculaceae</taxon>
        <taxon>Haloarcula</taxon>
    </lineage>
</organism>
<dbReference type="AlphaFoldDB" id="A0A830GSV8"/>
<gene>
    <name evidence="1" type="ORF">GCM10009030_39340</name>
</gene>
<evidence type="ECO:0000313" key="1">
    <source>
        <dbReference type="EMBL" id="GGO03550.1"/>
    </source>
</evidence>
<dbReference type="Proteomes" id="UP000605784">
    <property type="component" value="Unassembled WGS sequence"/>
</dbReference>
<accession>A0A830GSV8</accession>
<evidence type="ECO:0000313" key="2">
    <source>
        <dbReference type="Proteomes" id="UP000605784"/>
    </source>
</evidence>
<reference evidence="1" key="1">
    <citation type="journal article" date="2014" name="Int. J. Syst. Evol. Microbiol.">
        <title>Complete genome sequence of Corynebacterium casei LMG S-19264T (=DSM 44701T), isolated from a smear-ripened cheese.</title>
        <authorList>
            <consortium name="US DOE Joint Genome Institute (JGI-PGF)"/>
            <person name="Walter F."/>
            <person name="Albersmeier A."/>
            <person name="Kalinowski J."/>
            <person name="Ruckert C."/>
        </authorList>
    </citation>
    <scope>NUCLEOTIDE SEQUENCE</scope>
    <source>
        <strain evidence="1">JCM 17820</strain>
    </source>
</reference>
<proteinExistence type="predicted"/>
<dbReference type="EMBL" id="BMOU01000008">
    <property type="protein sequence ID" value="GGO03550.1"/>
    <property type="molecule type" value="Genomic_DNA"/>
</dbReference>
<reference evidence="1" key="2">
    <citation type="submission" date="2020-09" db="EMBL/GenBank/DDBJ databases">
        <authorList>
            <person name="Sun Q."/>
            <person name="Ohkuma M."/>
        </authorList>
    </citation>
    <scope>NUCLEOTIDE SEQUENCE</scope>
    <source>
        <strain evidence="1">JCM 17820</strain>
    </source>
</reference>
<comment type="caution">
    <text evidence="1">The sequence shown here is derived from an EMBL/GenBank/DDBJ whole genome shotgun (WGS) entry which is preliminary data.</text>
</comment>